<evidence type="ECO:0000256" key="6">
    <source>
        <dbReference type="ARBA" id="ARBA00023180"/>
    </source>
</evidence>
<dbReference type="PANTHER" id="PTHR12812:SF0">
    <property type="entry name" value="HEPARAN-SULFATE 6-O-SULFOTRANSFERASE"/>
    <property type="match status" value="1"/>
</dbReference>
<comment type="subcellular location">
    <subcellularLocation>
        <location evidence="1">Membrane</location>
        <topology evidence="1">Single-pass membrane protein</topology>
    </subcellularLocation>
</comment>
<reference evidence="7 8" key="1">
    <citation type="submission" date="2005-09" db="EMBL/GenBank/DDBJ databases">
        <authorList>
            <person name="Woods D.E."/>
            <person name="Nierman W.C."/>
        </authorList>
    </citation>
    <scope>NUCLEOTIDE SEQUENCE [LARGE SCALE GENOMIC DNA]</scope>
    <source>
        <strain evidence="7 8">1710b</strain>
    </source>
</reference>
<proteinExistence type="predicted"/>
<evidence type="ECO:0000256" key="2">
    <source>
        <dbReference type="ARBA" id="ARBA00022679"/>
    </source>
</evidence>
<dbReference type="EMBL" id="CP000124">
    <property type="protein sequence ID" value="ABA47570.1"/>
    <property type="molecule type" value="Genomic_DNA"/>
</dbReference>
<evidence type="ECO:0000256" key="1">
    <source>
        <dbReference type="ARBA" id="ARBA00004167"/>
    </source>
</evidence>
<keyword evidence="6" id="KW-0325">Glycoprotein</keyword>
<dbReference type="EnsemblBacteria" id="ABA47570">
    <property type="protein sequence ID" value="ABA47570"/>
    <property type="gene ID" value="BURPS1710b_3297"/>
</dbReference>
<dbReference type="PANTHER" id="PTHR12812">
    <property type="entry name" value="HEPARAN SULFATE 6-O-SULFOTRANSFERASE 3"/>
    <property type="match status" value="1"/>
</dbReference>
<organism evidence="7 8">
    <name type="scientific">Burkholderia pseudomallei (strain 1710b)</name>
    <dbReference type="NCBI Taxonomy" id="320372"/>
    <lineage>
        <taxon>Bacteria</taxon>
        <taxon>Pseudomonadati</taxon>
        <taxon>Pseudomonadota</taxon>
        <taxon>Betaproteobacteria</taxon>
        <taxon>Burkholderiales</taxon>
        <taxon>Burkholderiaceae</taxon>
        <taxon>Burkholderia</taxon>
        <taxon>pseudomallei group</taxon>
    </lineage>
</organism>
<dbReference type="Pfam" id="PF03567">
    <property type="entry name" value="Sulfotransfer_2"/>
    <property type="match status" value="1"/>
</dbReference>
<dbReference type="KEGG" id="bpm:BURPS1710b_3297"/>
<dbReference type="GO" id="GO:0017095">
    <property type="term" value="F:heparan sulfate 6-sulfotransferase activity"/>
    <property type="evidence" value="ECO:0007669"/>
    <property type="project" value="TreeGrafter"/>
</dbReference>
<dbReference type="HOGENOM" id="CLU_043027_0_0_4"/>
<dbReference type="SUPFAM" id="SSF52540">
    <property type="entry name" value="P-loop containing nucleoside triphosphate hydrolases"/>
    <property type="match status" value="1"/>
</dbReference>
<keyword evidence="3" id="KW-0812">Transmembrane</keyword>
<dbReference type="InterPro" id="IPR005331">
    <property type="entry name" value="Sulfotransferase"/>
</dbReference>
<evidence type="ECO:0000256" key="3">
    <source>
        <dbReference type="ARBA" id="ARBA00022692"/>
    </source>
</evidence>
<keyword evidence="4" id="KW-1133">Transmembrane helix</keyword>
<evidence type="ECO:0000313" key="8">
    <source>
        <dbReference type="Proteomes" id="UP000002700"/>
    </source>
</evidence>
<dbReference type="InterPro" id="IPR010635">
    <property type="entry name" value="Heparan_SO4-6-sulfoTrfase"/>
</dbReference>
<dbReference type="GO" id="GO:0016020">
    <property type="term" value="C:membrane"/>
    <property type="evidence" value="ECO:0007669"/>
    <property type="project" value="UniProtKB-SubCell"/>
</dbReference>
<name>Q3JP35_BURP1</name>
<protein>
    <submittedName>
        <fullName evidence="7">WcbF</fullName>
    </submittedName>
</protein>
<gene>
    <name evidence="7" type="primary">wcbF</name>
    <name evidence="7" type="ordered locus">BURPS1710b_3297</name>
</gene>
<keyword evidence="2" id="KW-0808">Transferase</keyword>
<keyword evidence="5" id="KW-0472">Membrane</keyword>
<dbReference type="Proteomes" id="UP000002700">
    <property type="component" value="Chromosome I"/>
</dbReference>
<dbReference type="InterPro" id="IPR027417">
    <property type="entry name" value="P-loop_NTPase"/>
</dbReference>
<dbReference type="AlphaFoldDB" id="Q3JP35"/>
<dbReference type="Gene3D" id="3.40.50.300">
    <property type="entry name" value="P-loop containing nucleotide triphosphate hydrolases"/>
    <property type="match status" value="1"/>
</dbReference>
<evidence type="ECO:0000256" key="5">
    <source>
        <dbReference type="ARBA" id="ARBA00023136"/>
    </source>
</evidence>
<accession>Q3JP35</accession>
<evidence type="ECO:0000313" key="7">
    <source>
        <dbReference type="EMBL" id="ABA47570.1"/>
    </source>
</evidence>
<sequence length="498" mass="57099">MEYARRSRCATLPKHSPSIVGARSEFRRATRRRPFRPGGMSLYKALVRPLEVRRGKQHMRERTVDYSFCGMVRSRERLARQIVFHHIPKTAGSSFNQILRTLYRDDEVCDAALDDELDEVMADETRRYELFVGHFSFDALHRHFGGATRLTFLRDPVQRCISQYHNWHDASRYSDAWIGRSDTNPDVIKALKMTSEMSLCEFVSSNNLVISDSAQNMMTRYLAPSVEWKKERGYYDAELVEKAKRNLVEYFHFFGLTEQFDRSLVLLAHTLGIRPWERSDALLTNRNPKKASFDSVYNTTPEEGGVLRDYNLMDIELYEFAVKEFNRRFDAGYQKLVECAFEYLADKDTRDMGNAGDFYAFDMTNAVGARGLHFLESTRLPCGADVLGRWTGLEPRAVWEIPLRAGRDSHVVIEVDYIDSVSQEALAPEHFTLNGMPARQHAFSAEGSIQRLRLVFSAGAALAGRMLHTLKLTTPLVRAEDGTRDVGVLLLRLQSYSV</sequence>
<evidence type="ECO:0000256" key="4">
    <source>
        <dbReference type="ARBA" id="ARBA00022989"/>
    </source>
</evidence>